<keyword evidence="3" id="KW-1185">Reference proteome</keyword>
<feature type="region of interest" description="Disordered" evidence="1">
    <location>
        <begin position="169"/>
        <end position="300"/>
    </location>
</feature>
<feature type="compositionally biased region" description="Basic and acidic residues" evidence="1">
    <location>
        <begin position="8"/>
        <end position="20"/>
    </location>
</feature>
<name>A0ABN9MN13_9NEOB</name>
<feature type="region of interest" description="Disordered" evidence="1">
    <location>
        <begin position="1"/>
        <end position="58"/>
    </location>
</feature>
<feature type="compositionally biased region" description="Basic and acidic residues" evidence="1">
    <location>
        <begin position="375"/>
        <end position="385"/>
    </location>
</feature>
<feature type="compositionally biased region" description="Basic and acidic residues" evidence="1">
    <location>
        <begin position="93"/>
        <end position="115"/>
    </location>
</feature>
<feature type="compositionally biased region" description="Low complexity" evidence="1">
    <location>
        <begin position="22"/>
        <end position="50"/>
    </location>
</feature>
<evidence type="ECO:0000256" key="1">
    <source>
        <dbReference type="SAM" id="MobiDB-lite"/>
    </source>
</evidence>
<proteinExistence type="predicted"/>
<comment type="caution">
    <text evidence="2">The sequence shown here is derived from an EMBL/GenBank/DDBJ whole genome shotgun (WGS) entry which is preliminary data.</text>
</comment>
<dbReference type="Proteomes" id="UP001176940">
    <property type="component" value="Unassembled WGS sequence"/>
</dbReference>
<sequence length="385" mass="42241">MRSSPTEARADPHPASDGRPPRWASARVAAVGGASTPPPSSAFSSLFPSPYDSGGDDRRVGRQAEWVLTVWCARPNAVAFPAHPLSSEAARQGAREREGERETKRTPQSEKGGWKRERRIVHEGAKEFWRREYPVNCRAGLLLFSTAEAWLWGGDAARLVSFETAAPHRPPTALAPLPSSDSVCRPGSGGSRGRGAVVSSRGQSPRPLRARWVFSRHPPHRPPRTVQRARSPQWHCTRRSGSLLPPQGYGQEPGTRDYAGGRRRHGQANCAPRATSVSLAGSAPEPRWTPTASPPLPLHAPVRRRVMPGDARLPARTMTGISPSFGRPSCCGASFPASLPRLIKSLPFVHTAHRYYRLDGLVRSLDRPRRGRPRPMVESREDDRT</sequence>
<feature type="region of interest" description="Disordered" evidence="1">
    <location>
        <begin position="83"/>
        <end position="115"/>
    </location>
</feature>
<organism evidence="2 3">
    <name type="scientific">Ranitomeya imitator</name>
    <name type="common">mimic poison frog</name>
    <dbReference type="NCBI Taxonomy" id="111125"/>
    <lineage>
        <taxon>Eukaryota</taxon>
        <taxon>Metazoa</taxon>
        <taxon>Chordata</taxon>
        <taxon>Craniata</taxon>
        <taxon>Vertebrata</taxon>
        <taxon>Euteleostomi</taxon>
        <taxon>Amphibia</taxon>
        <taxon>Batrachia</taxon>
        <taxon>Anura</taxon>
        <taxon>Neobatrachia</taxon>
        <taxon>Hyloidea</taxon>
        <taxon>Dendrobatidae</taxon>
        <taxon>Dendrobatinae</taxon>
        <taxon>Ranitomeya</taxon>
    </lineage>
</organism>
<feature type="compositionally biased region" description="Low complexity" evidence="1">
    <location>
        <begin position="194"/>
        <end position="204"/>
    </location>
</feature>
<gene>
    <name evidence="2" type="ORF">RIMI_LOCUS22699299</name>
</gene>
<protein>
    <submittedName>
        <fullName evidence="2">Uncharacterized protein</fullName>
    </submittedName>
</protein>
<feature type="region of interest" description="Disordered" evidence="1">
    <location>
        <begin position="366"/>
        <end position="385"/>
    </location>
</feature>
<evidence type="ECO:0000313" key="3">
    <source>
        <dbReference type="Proteomes" id="UP001176940"/>
    </source>
</evidence>
<dbReference type="EMBL" id="CAUEEQ010078807">
    <property type="protein sequence ID" value="CAJ0968017.1"/>
    <property type="molecule type" value="Genomic_DNA"/>
</dbReference>
<accession>A0ABN9MN13</accession>
<reference evidence="2" key="1">
    <citation type="submission" date="2023-07" db="EMBL/GenBank/DDBJ databases">
        <authorList>
            <person name="Stuckert A."/>
        </authorList>
    </citation>
    <scope>NUCLEOTIDE SEQUENCE</scope>
</reference>
<evidence type="ECO:0000313" key="2">
    <source>
        <dbReference type="EMBL" id="CAJ0968017.1"/>
    </source>
</evidence>